<evidence type="ECO:0000313" key="2">
    <source>
        <dbReference type="EMBL" id="TNN63980.1"/>
    </source>
</evidence>
<protein>
    <submittedName>
        <fullName evidence="2">Uncharacterized protein</fullName>
    </submittedName>
</protein>
<comment type="caution">
    <text evidence="2">The sequence shown here is derived from an EMBL/GenBank/DDBJ whole genome shotgun (WGS) entry which is preliminary data.</text>
</comment>
<organism evidence="2 3">
    <name type="scientific">Liparis tanakae</name>
    <name type="common">Tanaka's snailfish</name>
    <dbReference type="NCBI Taxonomy" id="230148"/>
    <lineage>
        <taxon>Eukaryota</taxon>
        <taxon>Metazoa</taxon>
        <taxon>Chordata</taxon>
        <taxon>Craniata</taxon>
        <taxon>Vertebrata</taxon>
        <taxon>Euteleostomi</taxon>
        <taxon>Actinopterygii</taxon>
        <taxon>Neopterygii</taxon>
        <taxon>Teleostei</taxon>
        <taxon>Neoteleostei</taxon>
        <taxon>Acanthomorphata</taxon>
        <taxon>Eupercaria</taxon>
        <taxon>Perciformes</taxon>
        <taxon>Cottioidei</taxon>
        <taxon>Cottales</taxon>
        <taxon>Liparidae</taxon>
        <taxon>Liparis</taxon>
    </lineage>
</organism>
<evidence type="ECO:0000256" key="1">
    <source>
        <dbReference type="SAM" id="Phobius"/>
    </source>
</evidence>
<sequence>MLAAQPTAKPVSLFSHCAPTHSGEFLPFSISFLMASSVKAAWAASPSGNMLILLIALPLHLIVMLPGRRRGKRRMMMLIQARGGTCESAWETPSVKYKGLCGCREGSAELIKVKVHCPM</sequence>
<keyword evidence="1" id="KW-0472">Membrane</keyword>
<evidence type="ECO:0000313" key="3">
    <source>
        <dbReference type="Proteomes" id="UP000314294"/>
    </source>
</evidence>
<name>A0A4Z2HEJ1_9TELE</name>
<reference evidence="2 3" key="1">
    <citation type="submission" date="2019-03" db="EMBL/GenBank/DDBJ databases">
        <title>First draft genome of Liparis tanakae, snailfish: a comprehensive survey of snailfish specific genes.</title>
        <authorList>
            <person name="Kim W."/>
            <person name="Song I."/>
            <person name="Jeong J.-H."/>
            <person name="Kim D."/>
            <person name="Kim S."/>
            <person name="Ryu S."/>
            <person name="Song J.Y."/>
            <person name="Lee S.K."/>
        </authorList>
    </citation>
    <scope>NUCLEOTIDE SEQUENCE [LARGE SCALE GENOMIC DNA]</scope>
    <source>
        <tissue evidence="2">Muscle</tissue>
    </source>
</reference>
<proteinExistence type="predicted"/>
<keyword evidence="1" id="KW-0812">Transmembrane</keyword>
<dbReference type="AlphaFoldDB" id="A0A4Z2HEJ1"/>
<dbReference type="Proteomes" id="UP000314294">
    <property type="component" value="Unassembled WGS sequence"/>
</dbReference>
<accession>A0A4Z2HEJ1</accession>
<keyword evidence="1" id="KW-1133">Transmembrane helix</keyword>
<keyword evidence="3" id="KW-1185">Reference proteome</keyword>
<dbReference type="EMBL" id="SRLO01000261">
    <property type="protein sequence ID" value="TNN63980.1"/>
    <property type="molecule type" value="Genomic_DNA"/>
</dbReference>
<feature type="transmembrane region" description="Helical" evidence="1">
    <location>
        <begin position="50"/>
        <end position="67"/>
    </location>
</feature>
<gene>
    <name evidence="2" type="ORF">EYF80_025822</name>
</gene>